<dbReference type="GO" id="GO:0004806">
    <property type="term" value="F:triacylglycerol lipase activity"/>
    <property type="evidence" value="ECO:0007669"/>
    <property type="project" value="InterPro"/>
</dbReference>
<accession>A0A6G9Y3M2</accession>
<name>A0A6G9Y3M2_NOCBR</name>
<reference evidence="2 3" key="1">
    <citation type="journal article" date="2019" name="ACS Chem. Biol.">
        <title>Identification and Mobilization of a Cryptic Antibiotic Biosynthesis Gene Locus from a Human-Pathogenic Nocardia Isolate.</title>
        <authorList>
            <person name="Herisse M."/>
            <person name="Ishida K."/>
            <person name="Porter J.L."/>
            <person name="Howden B."/>
            <person name="Hertweck C."/>
            <person name="Stinear T.P."/>
            <person name="Pidot S.J."/>
        </authorList>
    </citation>
    <scope>NUCLEOTIDE SEQUENCE [LARGE SCALE GENOMIC DNA]</scope>
    <source>
        <strain evidence="2 3">AUSMDU00024985</strain>
    </source>
</reference>
<proteinExistence type="predicted"/>
<dbReference type="Pfam" id="PF03583">
    <property type="entry name" value="LIP"/>
    <property type="match status" value="1"/>
</dbReference>
<dbReference type="InterPro" id="IPR005152">
    <property type="entry name" value="Lipase_secreted"/>
</dbReference>
<dbReference type="AlphaFoldDB" id="A0A6G9Y3M2"/>
<dbReference type="Proteomes" id="UP000501705">
    <property type="component" value="Chromosome"/>
</dbReference>
<sequence>MCKRAIAVTALSVSAALLVPAAPANAAAPGSLISETARPDGWRGTSGGSVLEYWMRGSDGTPRPASGALFVPRGTPPAAGWPIIAYDHGTTGLGMGCGGQSDPSGRPYPESRAREERLIQSFLARGFAVVAPDYLGLGRFNTGPHPYLEISTEATATLDLLHAARAAHPELSRTWAVFGGSQGGQAALATAHRQVTYAPDLDFRGTISIDPESDVEKVLPLAGPLVPALPDTDGAMSFFVSILAGLRAAHPDVRVDQYLTPQGRAVLDSVGTLCLDRIGERVHGLGVGDLLDESLGTEPIRSALNEYLTVPTAGYNAPILLLLNATDTVVPSPLHAALVAQFAANRVDFQTVVGTGRHTEISPSMQTAIDSFLDRIKASPAER</sequence>
<dbReference type="PANTHER" id="PTHR34853">
    <property type="match status" value="1"/>
</dbReference>
<dbReference type="EMBL" id="CP046171">
    <property type="protein sequence ID" value="QIS07825.1"/>
    <property type="molecule type" value="Genomic_DNA"/>
</dbReference>
<evidence type="ECO:0000313" key="2">
    <source>
        <dbReference type="EMBL" id="QIS07825.1"/>
    </source>
</evidence>
<evidence type="ECO:0000313" key="3">
    <source>
        <dbReference type="Proteomes" id="UP000501705"/>
    </source>
</evidence>
<organism evidence="2 3">
    <name type="scientific">Nocardia brasiliensis</name>
    <dbReference type="NCBI Taxonomy" id="37326"/>
    <lineage>
        <taxon>Bacteria</taxon>
        <taxon>Bacillati</taxon>
        <taxon>Actinomycetota</taxon>
        <taxon>Actinomycetes</taxon>
        <taxon>Mycobacteriales</taxon>
        <taxon>Nocardiaceae</taxon>
        <taxon>Nocardia</taxon>
    </lineage>
</organism>
<evidence type="ECO:0000256" key="1">
    <source>
        <dbReference type="SAM" id="SignalP"/>
    </source>
</evidence>
<keyword evidence="2" id="KW-0378">Hydrolase</keyword>
<dbReference type="PIRSF" id="PIRSF029171">
    <property type="entry name" value="Esterase_LipA"/>
    <property type="match status" value="1"/>
</dbReference>
<gene>
    <name evidence="2" type="ORF">F5X71_31310</name>
</gene>
<dbReference type="GO" id="GO:0016042">
    <property type="term" value="P:lipid catabolic process"/>
    <property type="evidence" value="ECO:0007669"/>
    <property type="project" value="InterPro"/>
</dbReference>
<feature type="signal peptide" evidence="1">
    <location>
        <begin position="1"/>
        <end position="26"/>
    </location>
</feature>
<dbReference type="PANTHER" id="PTHR34853:SF1">
    <property type="entry name" value="LIPASE 5"/>
    <property type="match status" value="1"/>
</dbReference>
<dbReference type="Gene3D" id="1.10.260.130">
    <property type="match status" value="1"/>
</dbReference>
<dbReference type="SUPFAM" id="SSF53474">
    <property type="entry name" value="alpha/beta-Hydrolases"/>
    <property type="match status" value="1"/>
</dbReference>
<keyword evidence="1" id="KW-0732">Signal</keyword>
<dbReference type="Gene3D" id="3.40.50.1820">
    <property type="entry name" value="alpha/beta hydrolase"/>
    <property type="match status" value="1"/>
</dbReference>
<protein>
    <submittedName>
        <fullName evidence="2">Alpha/beta hydrolase</fullName>
    </submittedName>
</protein>
<dbReference type="InterPro" id="IPR029058">
    <property type="entry name" value="AB_hydrolase_fold"/>
</dbReference>
<feature type="chain" id="PRO_5026077697" evidence="1">
    <location>
        <begin position="27"/>
        <end position="383"/>
    </location>
</feature>